<protein>
    <submittedName>
        <fullName evidence="1">Uncharacterized protein</fullName>
    </submittedName>
</protein>
<organism evidence="1 2">
    <name type="scientific">Caerostris darwini</name>
    <dbReference type="NCBI Taxonomy" id="1538125"/>
    <lineage>
        <taxon>Eukaryota</taxon>
        <taxon>Metazoa</taxon>
        <taxon>Ecdysozoa</taxon>
        <taxon>Arthropoda</taxon>
        <taxon>Chelicerata</taxon>
        <taxon>Arachnida</taxon>
        <taxon>Araneae</taxon>
        <taxon>Araneomorphae</taxon>
        <taxon>Entelegynae</taxon>
        <taxon>Araneoidea</taxon>
        <taxon>Araneidae</taxon>
        <taxon>Caerostris</taxon>
    </lineage>
</organism>
<evidence type="ECO:0000313" key="1">
    <source>
        <dbReference type="EMBL" id="GIY23248.1"/>
    </source>
</evidence>
<name>A0AAV4RMT4_9ARAC</name>
<proteinExistence type="predicted"/>
<evidence type="ECO:0000313" key="2">
    <source>
        <dbReference type="Proteomes" id="UP001054837"/>
    </source>
</evidence>
<dbReference type="AlphaFoldDB" id="A0AAV4RMT4"/>
<dbReference type="EMBL" id="BPLQ01006523">
    <property type="protein sequence ID" value="GIY23248.1"/>
    <property type="molecule type" value="Genomic_DNA"/>
</dbReference>
<sequence>MRGLLHNSFWQGLAKNCWRDFKNRWECTGGTDPAVLMTGGQKRIPPPFRSFSLRKRASISTSSARGVTVSTCTTGVCAKGSSYEKKLIVRHRALGSTACKTVMNAMISSGRSGPGG</sequence>
<accession>A0AAV4RMT4</accession>
<gene>
    <name evidence="1" type="ORF">CDAR_59841</name>
</gene>
<comment type="caution">
    <text evidence="1">The sequence shown here is derived from an EMBL/GenBank/DDBJ whole genome shotgun (WGS) entry which is preliminary data.</text>
</comment>
<reference evidence="1 2" key="1">
    <citation type="submission" date="2021-06" db="EMBL/GenBank/DDBJ databases">
        <title>Caerostris darwini draft genome.</title>
        <authorList>
            <person name="Kono N."/>
            <person name="Arakawa K."/>
        </authorList>
    </citation>
    <scope>NUCLEOTIDE SEQUENCE [LARGE SCALE GENOMIC DNA]</scope>
</reference>
<dbReference type="Proteomes" id="UP001054837">
    <property type="component" value="Unassembled WGS sequence"/>
</dbReference>
<keyword evidence="2" id="KW-1185">Reference proteome</keyword>